<gene>
    <name evidence="3" type="ORF">RVH45_19560</name>
</gene>
<feature type="domain" description="AAA" evidence="1">
    <location>
        <begin position="19"/>
        <end position="131"/>
    </location>
</feature>
<organism evidence="3 4">
    <name type="scientific">Phocaeicola dorei</name>
    <dbReference type="NCBI Taxonomy" id="357276"/>
    <lineage>
        <taxon>Bacteria</taxon>
        <taxon>Pseudomonadati</taxon>
        <taxon>Bacteroidota</taxon>
        <taxon>Bacteroidia</taxon>
        <taxon>Bacteroidales</taxon>
        <taxon>Bacteroidaceae</taxon>
        <taxon>Phocaeicola</taxon>
    </lineage>
</organism>
<dbReference type="InterPro" id="IPR027417">
    <property type="entry name" value="P-loop_NTPase"/>
</dbReference>
<dbReference type="EMBL" id="JAWDEV010000012">
    <property type="protein sequence ID" value="MDU0272042.1"/>
    <property type="molecule type" value="Genomic_DNA"/>
</dbReference>
<proteinExistence type="predicted"/>
<reference evidence="3" key="1">
    <citation type="submission" date="2023-10" db="EMBL/GenBank/DDBJ databases">
        <title>Genome of Potential pathogenic bacteria in Crohn's disease.</title>
        <authorList>
            <person name="Rodriguez-Palacios A."/>
        </authorList>
    </citation>
    <scope>NUCLEOTIDE SEQUENCE</scope>
    <source>
        <strain evidence="3">CavFT-hAR62</strain>
    </source>
</reference>
<dbReference type="Pfam" id="PF24406">
    <property type="entry name" value="nSTAND_NTPase4"/>
    <property type="match status" value="1"/>
</dbReference>
<comment type="caution">
    <text evidence="3">The sequence shown here is derived from an EMBL/GenBank/DDBJ whole genome shotgun (WGS) entry which is preliminary data.</text>
</comment>
<dbReference type="SUPFAM" id="SSF52540">
    <property type="entry name" value="P-loop containing nucleoside triphosphate hydrolases"/>
    <property type="match status" value="1"/>
</dbReference>
<evidence type="ECO:0000259" key="2">
    <source>
        <dbReference type="Pfam" id="PF24406"/>
    </source>
</evidence>
<dbReference type="Gene3D" id="3.40.50.300">
    <property type="entry name" value="P-loop containing nucleotide triphosphate hydrolases"/>
    <property type="match status" value="1"/>
</dbReference>
<evidence type="ECO:0000313" key="3">
    <source>
        <dbReference type="EMBL" id="MDU0272042.1"/>
    </source>
</evidence>
<sequence>MNSSYEDSERILDDDFSSTVILEGANQAGKTTLIKMLYIESIKRNNYPLLVSWENIKYKKIDTGLQRAYEEQYDNKTYEIYAQYDNSSKILFIDNLSSDKFSNLEIKSVIDKLKSRFGKIVITTSPRYDSLALIGMNQQDLLYARILPLGYKKRGKLIESFYRLTHQNVFIDKQLFLEETKKLFDEVQTILGDKLMPAYPIFIISILQSMNMMQPARIEQTSYGYCYHTLIHYALSVKAKVRNEDIDSCFNYLGELAFYLYKKGDEIQSLSNVELKKFHEEYANQFVSKNFQDMKQILLDSNIIVLDDEEYRFGYEYIYYYLVAQKIAAVVATDFGRNEIKKLCNNLENDKCANILVFITHHSKDSILIEEATLATMLPFEEITPITLDKGKEYYKLLESIVEQLKDNIIPAEIDPIKEREKNWEQQDKIEKNLPAKDEEDLSTLPQEIIMMRQAIRALEIVGQIIKNRKGSLPRTQLIDMVTELYFTAFRTIGFFGKLVTNTQDEIIENLKNDSNEYETKARMKERLNIFIQLYSLRFCLGIFSKVIHSVGLSELKEIFSEVAIKIGTPAAKVLSFSINTCYGRMSYGELQKIYKEMKSNPVVLRILKARVKSYLYNNHVDYKKRQQIAELFNWQVAPSQSNKQLR</sequence>
<evidence type="ECO:0000259" key="1">
    <source>
        <dbReference type="Pfam" id="PF13173"/>
    </source>
</evidence>
<dbReference type="InterPro" id="IPR041682">
    <property type="entry name" value="AAA_14"/>
</dbReference>
<evidence type="ECO:0000313" key="4">
    <source>
        <dbReference type="Proteomes" id="UP001181086"/>
    </source>
</evidence>
<name>A0AAE4LXF6_9BACT</name>
<feature type="domain" description="STAND NTPase 4 small alpha/beta" evidence="2">
    <location>
        <begin position="269"/>
        <end position="323"/>
    </location>
</feature>
<dbReference type="RefSeq" id="WP_315977673.1">
    <property type="nucleotide sequence ID" value="NZ_JAWDEV010000012.1"/>
</dbReference>
<dbReference type="InterPro" id="IPR057123">
    <property type="entry name" value="STAND_NTPase4_dom"/>
</dbReference>
<protein>
    <submittedName>
        <fullName evidence="3">AAA family ATPase</fullName>
    </submittedName>
</protein>
<accession>A0AAE4LXF6</accession>
<dbReference type="AlphaFoldDB" id="A0AAE4LXF6"/>
<dbReference type="Pfam" id="PF13173">
    <property type="entry name" value="AAA_14"/>
    <property type="match status" value="1"/>
</dbReference>
<dbReference type="Proteomes" id="UP001181086">
    <property type="component" value="Unassembled WGS sequence"/>
</dbReference>